<accession>A0A9X2ZIB4</accession>
<dbReference type="PANTHER" id="PTHR32309">
    <property type="entry name" value="TYROSINE-PROTEIN KINASE"/>
    <property type="match status" value="1"/>
</dbReference>
<name>A0A9X2ZIB4_9FLAO</name>
<dbReference type="InterPro" id="IPR032807">
    <property type="entry name" value="GNVR"/>
</dbReference>
<dbReference type="RefSeq" id="WP_264285661.1">
    <property type="nucleotide sequence ID" value="NZ_JAOZEV010000002.1"/>
</dbReference>
<gene>
    <name evidence="13" type="ORF">OIU80_03295</name>
</gene>
<dbReference type="Pfam" id="PF13614">
    <property type="entry name" value="AAA_31"/>
    <property type="match status" value="1"/>
</dbReference>
<evidence type="ECO:0000259" key="11">
    <source>
        <dbReference type="Pfam" id="PF13614"/>
    </source>
</evidence>
<dbReference type="GO" id="GO:0005886">
    <property type="term" value="C:plasma membrane"/>
    <property type="evidence" value="ECO:0007669"/>
    <property type="project" value="TreeGrafter"/>
</dbReference>
<dbReference type="Proteomes" id="UP001151133">
    <property type="component" value="Unassembled WGS sequence"/>
</dbReference>
<organism evidence="13 14">
    <name type="scientific">Flavobacterium frigoritolerans</name>
    <dbReference type="NCBI Taxonomy" id="2987686"/>
    <lineage>
        <taxon>Bacteria</taxon>
        <taxon>Pseudomonadati</taxon>
        <taxon>Bacteroidota</taxon>
        <taxon>Flavobacteriia</taxon>
        <taxon>Flavobacteriales</taxon>
        <taxon>Flavobacteriaceae</taxon>
        <taxon>Flavobacterium</taxon>
    </lineage>
</organism>
<comment type="similarity">
    <text evidence="2">Belongs to the etk/wzc family.</text>
</comment>
<dbReference type="SUPFAM" id="SSF52540">
    <property type="entry name" value="P-loop containing nucleoside triphosphate hydrolases"/>
    <property type="match status" value="1"/>
</dbReference>
<keyword evidence="8" id="KW-0829">Tyrosine-protein kinase</keyword>
<evidence type="ECO:0000256" key="10">
    <source>
        <dbReference type="SAM" id="Phobius"/>
    </source>
</evidence>
<protein>
    <recommendedName>
        <fullName evidence="3">non-specific protein-tyrosine kinase</fullName>
        <ecNumber evidence="3">2.7.10.2</ecNumber>
    </recommendedName>
</protein>
<sequence>MLDIKDFSIFDNQSNFDFRGFLLKIGGYWKWFLLSLIIAFAIAYQVNIRKEKIYGMETLISIKEENNPFFTSNTSLVFNWGGTSDQISSTTTVLQSRSHNELVVDKLQYYIDYLEQGEYNLVDSYGAVPFYVAIDKSKGQLASSLISIKFLNANEYEIGIPFENNSVSLITYTNNSYSNTAVEIGEFVKKYKVGEQVSLPFLNWKLQINDNPGFYKGKEYFVRFNNFDGTVARYRGVSVQSDERGGSILTLGMQGTNKARMVEYLNSTVKMLIKIQLDSKNQFATNTINFIDSTLVAMETQLKQTGDELKSFRKGKNVYNIEEGGSKFSDKIMDFDVERDEVTRKIAYYNSLKAYLKNSVDYSKLPAPSVAGIEDPNIVVNVSKLISLSTQRSEMAYAVKSDKIFKDFDNQMVAVKNVLLENIASAKASLQYDLAMVNSKIGQTESTIKRLPEEQQELLKIKRKYDLSDNIYSTFLQKRSEADIVKAANLSDIHFIDPAKDVGGGLIGPKTSVNYVLALFLGLLIPLLAIFAIFFINNSIQNIEDVSRQTQIPLIGVVGVNNEASSLAVFDKPKSALSESFRAIRSSLQFLYKKQQVDGAKTLMITSSVSGEGKTFCSINIATVFALSEKRTIIVGLDLRKPRLAEEFELTNDVGVVNYLINKKSLAEITNTTKIPYLDVILSGPIPPNPSELILGETMKEFIDELKKKYDYIILDTPPVGLVSDSLELAQYSDVILYIVRQNYTKKDMITLLNNRVKRGELTNTSIVLNGFENKAKYGSTYGYGYGNYSNGYHEETKKVSLLKTIFNKWNKK</sequence>
<dbReference type="InterPro" id="IPR050445">
    <property type="entry name" value="Bact_polysacc_biosynth/exp"/>
</dbReference>
<comment type="caution">
    <text evidence="13">The sequence shown here is derived from an EMBL/GenBank/DDBJ whole genome shotgun (WGS) entry which is preliminary data.</text>
</comment>
<dbReference type="GO" id="GO:0005524">
    <property type="term" value="F:ATP binding"/>
    <property type="evidence" value="ECO:0007669"/>
    <property type="project" value="UniProtKB-KW"/>
</dbReference>
<evidence type="ECO:0000256" key="5">
    <source>
        <dbReference type="ARBA" id="ARBA00022741"/>
    </source>
</evidence>
<dbReference type="GO" id="GO:0042802">
    <property type="term" value="F:identical protein binding"/>
    <property type="evidence" value="ECO:0007669"/>
    <property type="project" value="UniProtKB-ARBA"/>
</dbReference>
<keyword evidence="10" id="KW-1133">Transmembrane helix</keyword>
<evidence type="ECO:0000256" key="6">
    <source>
        <dbReference type="ARBA" id="ARBA00022777"/>
    </source>
</evidence>
<dbReference type="Pfam" id="PF13807">
    <property type="entry name" value="GNVR"/>
    <property type="match status" value="1"/>
</dbReference>
<comment type="similarity">
    <text evidence="1">Belongs to the CpsD/CapB family.</text>
</comment>
<dbReference type="InterPro" id="IPR025669">
    <property type="entry name" value="AAA_dom"/>
</dbReference>
<dbReference type="PANTHER" id="PTHR32309:SF13">
    <property type="entry name" value="FERRIC ENTEROBACTIN TRANSPORT PROTEIN FEPE"/>
    <property type="match status" value="1"/>
</dbReference>
<dbReference type="CDD" id="cd05387">
    <property type="entry name" value="BY-kinase"/>
    <property type="match status" value="1"/>
</dbReference>
<feature type="transmembrane region" description="Helical" evidence="10">
    <location>
        <begin position="28"/>
        <end position="46"/>
    </location>
</feature>
<comment type="catalytic activity">
    <reaction evidence="9">
        <text>L-tyrosyl-[protein] + ATP = O-phospho-L-tyrosyl-[protein] + ADP + H(+)</text>
        <dbReference type="Rhea" id="RHEA:10596"/>
        <dbReference type="Rhea" id="RHEA-COMP:10136"/>
        <dbReference type="Rhea" id="RHEA-COMP:20101"/>
        <dbReference type="ChEBI" id="CHEBI:15378"/>
        <dbReference type="ChEBI" id="CHEBI:30616"/>
        <dbReference type="ChEBI" id="CHEBI:46858"/>
        <dbReference type="ChEBI" id="CHEBI:61978"/>
        <dbReference type="ChEBI" id="CHEBI:456216"/>
        <dbReference type="EC" id="2.7.10.2"/>
    </reaction>
</comment>
<feature type="domain" description="Tyrosine-protein kinase G-rich" evidence="12">
    <location>
        <begin position="454"/>
        <end position="531"/>
    </location>
</feature>
<keyword evidence="10" id="KW-0472">Membrane</keyword>
<keyword evidence="10" id="KW-0812">Transmembrane</keyword>
<proteinExistence type="inferred from homology"/>
<dbReference type="FunFam" id="3.40.50.300:FF:000527">
    <property type="entry name" value="Tyrosine-protein kinase etk"/>
    <property type="match status" value="1"/>
</dbReference>
<dbReference type="GO" id="GO:0004715">
    <property type="term" value="F:non-membrane spanning protein tyrosine kinase activity"/>
    <property type="evidence" value="ECO:0007669"/>
    <property type="project" value="UniProtKB-EC"/>
</dbReference>
<dbReference type="InterPro" id="IPR027417">
    <property type="entry name" value="P-loop_NTPase"/>
</dbReference>
<dbReference type="EC" id="2.7.10.2" evidence="3"/>
<dbReference type="AlphaFoldDB" id="A0A9X2ZIB4"/>
<evidence type="ECO:0000259" key="12">
    <source>
        <dbReference type="Pfam" id="PF13807"/>
    </source>
</evidence>
<evidence type="ECO:0000256" key="2">
    <source>
        <dbReference type="ARBA" id="ARBA00008883"/>
    </source>
</evidence>
<evidence type="ECO:0000256" key="7">
    <source>
        <dbReference type="ARBA" id="ARBA00022840"/>
    </source>
</evidence>
<feature type="transmembrane region" description="Helical" evidence="10">
    <location>
        <begin position="515"/>
        <end position="536"/>
    </location>
</feature>
<dbReference type="EMBL" id="JAOZEV010000002">
    <property type="protein sequence ID" value="MCV9931295.1"/>
    <property type="molecule type" value="Genomic_DNA"/>
</dbReference>
<feature type="domain" description="AAA" evidence="11">
    <location>
        <begin position="601"/>
        <end position="755"/>
    </location>
</feature>
<reference evidence="13" key="1">
    <citation type="submission" date="2022-10" db="EMBL/GenBank/DDBJ databases">
        <title>Two novel species of Flavobacterium.</title>
        <authorList>
            <person name="Liu Q."/>
            <person name="Xin Y.-H."/>
        </authorList>
    </citation>
    <scope>NUCLEOTIDE SEQUENCE</scope>
    <source>
        <strain evidence="13">LS1R47</strain>
    </source>
</reference>
<keyword evidence="5" id="KW-0547">Nucleotide-binding</keyword>
<evidence type="ECO:0000256" key="3">
    <source>
        <dbReference type="ARBA" id="ARBA00011903"/>
    </source>
</evidence>
<keyword evidence="7" id="KW-0067">ATP-binding</keyword>
<keyword evidence="14" id="KW-1185">Reference proteome</keyword>
<evidence type="ECO:0000313" key="13">
    <source>
        <dbReference type="EMBL" id="MCV9931295.1"/>
    </source>
</evidence>
<evidence type="ECO:0000256" key="4">
    <source>
        <dbReference type="ARBA" id="ARBA00022679"/>
    </source>
</evidence>
<evidence type="ECO:0000256" key="1">
    <source>
        <dbReference type="ARBA" id="ARBA00007316"/>
    </source>
</evidence>
<keyword evidence="6" id="KW-0418">Kinase</keyword>
<evidence type="ECO:0000256" key="9">
    <source>
        <dbReference type="ARBA" id="ARBA00051245"/>
    </source>
</evidence>
<dbReference type="NCBIfam" id="TIGR01007">
    <property type="entry name" value="eps_fam"/>
    <property type="match status" value="1"/>
</dbReference>
<dbReference type="Gene3D" id="3.40.50.300">
    <property type="entry name" value="P-loop containing nucleotide triphosphate hydrolases"/>
    <property type="match status" value="1"/>
</dbReference>
<evidence type="ECO:0000313" key="14">
    <source>
        <dbReference type="Proteomes" id="UP001151133"/>
    </source>
</evidence>
<evidence type="ECO:0000256" key="8">
    <source>
        <dbReference type="ARBA" id="ARBA00023137"/>
    </source>
</evidence>
<keyword evidence="4 13" id="KW-0808">Transferase</keyword>
<dbReference type="InterPro" id="IPR005702">
    <property type="entry name" value="Wzc-like_C"/>
</dbReference>